<feature type="signal peptide" evidence="2">
    <location>
        <begin position="1"/>
        <end position="24"/>
    </location>
</feature>
<dbReference type="PANTHER" id="PTHR11461">
    <property type="entry name" value="SERINE PROTEASE INHIBITOR, SERPIN"/>
    <property type="match status" value="1"/>
</dbReference>
<dbReference type="InterPro" id="IPR023796">
    <property type="entry name" value="Serpin_dom"/>
</dbReference>
<dbReference type="EMBL" id="SCFR01000005">
    <property type="protein sequence ID" value="TFF66950.1"/>
    <property type="molecule type" value="Genomic_DNA"/>
</dbReference>
<feature type="chain" id="PRO_5043195193" evidence="2">
    <location>
        <begin position="25"/>
        <end position="432"/>
    </location>
</feature>
<evidence type="ECO:0000313" key="5">
    <source>
        <dbReference type="Proteomes" id="UP000297454"/>
    </source>
</evidence>
<proteinExistence type="inferred from homology"/>
<sequence>MKKWIKLGVLSLLTLTITSCSIFGSGYNSLTKSPSKIEDKKKYFKDKLNNEWNNKEFLSGFKNYSFNLSKELLESSNDENIVFSPLSLHYAMSNLYNGGSEKSKSEILKLLNQDGEKLNENNLNLLAFSLNTFNNEGIFDTNNSVWINEADKNLVNKNFLNRSKEYYLSDVFFEDLSKKSTAKMMEKWVSEKTRNMIKPEIKPEKDTLVTLFNTLYFESKWKNEFNKNDNKNLPFKLSNATEVEKTFMSKNKKIGEYYKGSNFQMANMQFKNSIKIEFVLPDENVKIEDLIKDENKLKEILNKEYNDKAKINWLIPKFEVESKFDLIPTIKNLGLKSIFNKNENNFPYIKESDKNIFVSLIDQITSMKIDEQGGKATSKTQINLKEKSAPTSDESKIVDMKLDRPFMYILYFELDNGEKNVEMPVVIGIINK</sequence>
<name>A0A4R9C245_9FIRM</name>
<dbReference type="PROSITE" id="PS00284">
    <property type="entry name" value="SERPIN"/>
    <property type="match status" value="1"/>
</dbReference>
<evidence type="ECO:0000256" key="1">
    <source>
        <dbReference type="RuleBase" id="RU000411"/>
    </source>
</evidence>
<keyword evidence="5" id="KW-1185">Reference proteome</keyword>
<dbReference type="Pfam" id="PF00079">
    <property type="entry name" value="Serpin"/>
    <property type="match status" value="1"/>
</dbReference>
<dbReference type="GO" id="GO:0004867">
    <property type="term" value="F:serine-type endopeptidase inhibitor activity"/>
    <property type="evidence" value="ECO:0007669"/>
    <property type="project" value="InterPro"/>
</dbReference>
<keyword evidence="2" id="KW-0732">Signal</keyword>
<dbReference type="PANTHER" id="PTHR11461:SF211">
    <property type="entry name" value="GH10112P-RELATED"/>
    <property type="match status" value="1"/>
</dbReference>
<dbReference type="InterPro" id="IPR000215">
    <property type="entry name" value="Serpin_fam"/>
</dbReference>
<organism evidence="4 5">
    <name type="scientific">Helcococcus ovis</name>
    <dbReference type="NCBI Taxonomy" id="72026"/>
    <lineage>
        <taxon>Bacteria</taxon>
        <taxon>Bacillati</taxon>
        <taxon>Bacillota</taxon>
        <taxon>Tissierellia</taxon>
        <taxon>Tissierellales</taxon>
        <taxon>Peptoniphilaceae</taxon>
        <taxon>Helcococcus</taxon>
    </lineage>
</organism>
<protein>
    <submittedName>
        <fullName evidence="4">Serpin family protein</fullName>
    </submittedName>
</protein>
<dbReference type="Gene3D" id="3.30.497.10">
    <property type="entry name" value="Antithrombin, subunit I, domain 2"/>
    <property type="match status" value="1"/>
</dbReference>
<dbReference type="AlphaFoldDB" id="A0A4R9C245"/>
<dbReference type="Gene3D" id="2.30.39.10">
    <property type="entry name" value="Alpha-1-antitrypsin, domain 1"/>
    <property type="match status" value="1"/>
</dbReference>
<evidence type="ECO:0000256" key="2">
    <source>
        <dbReference type="SAM" id="SignalP"/>
    </source>
</evidence>
<dbReference type="Proteomes" id="UP000297454">
    <property type="component" value="Unassembled WGS sequence"/>
</dbReference>
<accession>A0A4R9C245</accession>
<dbReference type="PROSITE" id="PS51257">
    <property type="entry name" value="PROKAR_LIPOPROTEIN"/>
    <property type="match status" value="1"/>
</dbReference>
<dbReference type="GeneID" id="97030128"/>
<dbReference type="InterPro" id="IPR036186">
    <property type="entry name" value="Serpin_sf"/>
</dbReference>
<comment type="caution">
    <text evidence="4">The sequence shown here is derived from an EMBL/GenBank/DDBJ whole genome shotgun (WGS) entry which is preliminary data.</text>
</comment>
<evidence type="ECO:0000313" key="4">
    <source>
        <dbReference type="EMBL" id="TFF66950.1"/>
    </source>
</evidence>
<comment type="similarity">
    <text evidence="1">Belongs to the serpin family.</text>
</comment>
<evidence type="ECO:0000259" key="3">
    <source>
        <dbReference type="SMART" id="SM00093"/>
    </source>
</evidence>
<feature type="domain" description="Serpin" evidence="3">
    <location>
        <begin position="66"/>
        <end position="417"/>
    </location>
</feature>
<dbReference type="RefSeq" id="WP_134711350.1">
    <property type="nucleotide sequence ID" value="NZ_CP119081.1"/>
</dbReference>
<reference evidence="4 5" key="1">
    <citation type="submission" date="2019-01" db="EMBL/GenBank/DDBJ databases">
        <title>Draft Genome Sequences of Helcococcus ovis Strains Isolated from the Uterus and Vagina of Dairy Cows with Metritis.</title>
        <authorList>
            <person name="Cunha F."/>
            <person name="Jeon S.J."/>
            <person name="Kutzer P."/>
            <person name="Galvao K.N."/>
        </authorList>
    </citation>
    <scope>NUCLEOTIDE SEQUENCE [LARGE SCALE GENOMIC DNA]</scope>
    <source>
        <strain evidence="4 5">KG-37</strain>
    </source>
</reference>
<gene>
    <name evidence="4" type="ORF">EQF91_02160</name>
</gene>
<dbReference type="GO" id="GO:0005615">
    <property type="term" value="C:extracellular space"/>
    <property type="evidence" value="ECO:0007669"/>
    <property type="project" value="InterPro"/>
</dbReference>
<dbReference type="OrthoDB" id="9764871at2"/>
<dbReference type="InterPro" id="IPR042185">
    <property type="entry name" value="Serpin_sf_2"/>
</dbReference>
<dbReference type="InterPro" id="IPR042178">
    <property type="entry name" value="Serpin_sf_1"/>
</dbReference>
<dbReference type="SUPFAM" id="SSF56574">
    <property type="entry name" value="Serpins"/>
    <property type="match status" value="1"/>
</dbReference>
<dbReference type="SMART" id="SM00093">
    <property type="entry name" value="SERPIN"/>
    <property type="match status" value="1"/>
</dbReference>
<dbReference type="InterPro" id="IPR023795">
    <property type="entry name" value="Serpin_CS"/>
</dbReference>